<organism evidence="1 2">
    <name type="scientific">Heterocephalus glaber</name>
    <name type="common">Naked mole rat</name>
    <dbReference type="NCBI Taxonomy" id="10181"/>
    <lineage>
        <taxon>Eukaryota</taxon>
        <taxon>Metazoa</taxon>
        <taxon>Chordata</taxon>
        <taxon>Craniata</taxon>
        <taxon>Vertebrata</taxon>
        <taxon>Euteleostomi</taxon>
        <taxon>Mammalia</taxon>
        <taxon>Eutheria</taxon>
        <taxon>Euarchontoglires</taxon>
        <taxon>Glires</taxon>
        <taxon>Rodentia</taxon>
        <taxon>Hystricomorpha</taxon>
        <taxon>Bathyergidae</taxon>
        <taxon>Heterocephalus</taxon>
    </lineage>
</organism>
<evidence type="ECO:0000313" key="1">
    <source>
        <dbReference type="EMBL" id="EHB05567.1"/>
    </source>
</evidence>
<protein>
    <submittedName>
        <fullName evidence="1">Uncharacterized protein</fullName>
    </submittedName>
</protein>
<dbReference type="Proteomes" id="UP000006813">
    <property type="component" value="Unassembled WGS sequence"/>
</dbReference>
<proteinExistence type="predicted"/>
<sequence>MTLECQQASECEEACDVTDTELALRVLEEVISGTLPGYHDVTDRQHFQSSKGKRMGLHLARKGNLLSRLRTSSLQAVLALLPVPVTYMLDSEYESVKRSGSLRTATSGQSKLKLEKALVGNKKHF</sequence>
<dbReference type="InParanoid" id="G5B8F6"/>
<evidence type="ECO:0000313" key="2">
    <source>
        <dbReference type="Proteomes" id="UP000006813"/>
    </source>
</evidence>
<reference evidence="1 2" key="1">
    <citation type="journal article" date="2011" name="Nature">
        <title>Genome sequencing reveals insights into physiology and longevity of the naked mole rat.</title>
        <authorList>
            <person name="Kim E.B."/>
            <person name="Fang X."/>
            <person name="Fushan A.A."/>
            <person name="Huang Z."/>
            <person name="Lobanov A.V."/>
            <person name="Han L."/>
            <person name="Marino S.M."/>
            <person name="Sun X."/>
            <person name="Turanov A.A."/>
            <person name="Yang P."/>
            <person name="Yim S.H."/>
            <person name="Zhao X."/>
            <person name="Kasaikina M.V."/>
            <person name="Stoletzki N."/>
            <person name="Peng C."/>
            <person name="Polak P."/>
            <person name="Xiong Z."/>
            <person name="Kiezun A."/>
            <person name="Zhu Y."/>
            <person name="Chen Y."/>
            <person name="Kryukov G.V."/>
            <person name="Zhang Q."/>
            <person name="Peshkin L."/>
            <person name="Yang L."/>
            <person name="Bronson R.T."/>
            <person name="Buffenstein R."/>
            <person name="Wang B."/>
            <person name="Han C."/>
            <person name="Li Q."/>
            <person name="Chen L."/>
            <person name="Zhao W."/>
            <person name="Sunyaev S.R."/>
            <person name="Park T.J."/>
            <person name="Zhang G."/>
            <person name="Wang J."/>
            <person name="Gladyshev V.N."/>
        </authorList>
    </citation>
    <scope>NUCLEOTIDE SEQUENCE [LARGE SCALE GENOMIC DNA]</scope>
</reference>
<gene>
    <name evidence="1" type="ORF">GW7_08760</name>
</gene>
<dbReference type="EMBL" id="JH169000">
    <property type="protein sequence ID" value="EHB05567.1"/>
    <property type="molecule type" value="Genomic_DNA"/>
</dbReference>
<accession>G5B8F6</accession>
<dbReference type="AlphaFoldDB" id="G5B8F6"/>
<name>G5B8F6_HETGA</name>